<evidence type="ECO:0000256" key="1">
    <source>
        <dbReference type="SAM" id="Phobius"/>
    </source>
</evidence>
<comment type="caution">
    <text evidence="2">The sequence shown here is derived from an EMBL/GenBank/DDBJ whole genome shotgun (WGS) entry which is preliminary data.</text>
</comment>
<feature type="transmembrane region" description="Helical" evidence="1">
    <location>
        <begin position="20"/>
        <end position="43"/>
    </location>
</feature>
<organism evidence="2 3">
    <name type="scientific">Ruminiclostridium hungatei</name>
    <name type="common">Clostridium hungatei</name>
    <dbReference type="NCBI Taxonomy" id="48256"/>
    <lineage>
        <taxon>Bacteria</taxon>
        <taxon>Bacillati</taxon>
        <taxon>Bacillota</taxon>
        <taxon>Clostridia</taxon>
        <taxon>Eubacteriales</taxon>
        <taxon>Oscillospiraceae</taxon>
        <taxon>Ruminiclostridium</taxon>
    </lineage>
</organism>
<dbReference type="EMBL" id="MZGX01000003">
    <property type="protein sequence ID" value="OPX45636.1"/>
    <property type="molecule type" value="Genomic_DNA"/>
</dbReference>
<keyword evidence="1" id="KW-0812">Transmembrane</keyword>
<sequence length="238" mass="26295">MCNKRISMLYECFFTDEKGGGLGTIFIGLSFLIIIIFSMLNVVDYSVYTNKRNQISKAMDYAVTAASQQIQPANENIGISNGFSEDSGHITTEQLEIDMDMANRVFVEIFLENVSVPGEDIQGKLLLCTTVAAGDKIRYTMKVKGGQYVYGQVETPADIQYAINAALLNYWTEENKDEVYINGNSKTNMIEKGTYLFAILKNIEISGIFASRAISLSGFAGAKVDRIASNQCSIPVYT</sequence>
<gene>
    <name evidence="2" type="ORF">CLHUN_05730</name>
</gene>
<dbReference type="STRING" id="48256.CLHUN_05730"/>
<keyword evidence="1" id="KW-0472">Membrane</keyword>
<name>A0A1V4SQ92_RUMHU</name>
<protein>
    <submittedName>
        <fullName evidence="2">Uncharacterized protein</fullName>
    </submittedName>
</protein>
<keyword evidence="3" id="KW-1185">Reference proteome</keyword>
<proteinExistence type="predicted"/>
<evidence type="ECO:0000313" key="2">
    <source>
        <dbReference type="EMBL" id="OPX45636.1"/>
    </source>
</evidence>
<keyword evidence="1" id="KW-1133">Transmembrane helix</keyword>
<accession>A0A1V4SQ92</accession>
<dbReference type="OrthoDB" id="1738830at2"/>
<dbReference type="Proteomes" id="UP000191554">
    <property type="component" value="Unassembled WGS sequence"/>
</dbReference>
<reference evidence="2 3" key="1">
    <citation type="submission" date="2017-03" db="EMBL/GenBank/DDBJ databases">
        <title>Genome sequence of Clostridium hungatei DSM 14427.</title>
        <authorList>
            <person name="Poehlein A."/>
            <person name="Daniel R."/>
        </authorList>
    </citation>
    <scope>NUCLEOTIDE SEQUENCE [LARGE SCALE GENOMIC DNA]</scope>
    <source>
        <strain evidence="2 3">DSM 14427</strain>
    </source>
</reference>
<dbReference type="AlphaFoldDB" id="A0A1V4SQ92"/>
<evidence type="ECO:0000313" key="3">
    <source>
        <dbReference type="Proteomes" id="UP000191554"/>
    </source>
</evidence>